<organism evidence="2 3">
    <name type="scientific">Leersia perrieri</name>
    <dbReference type="NCBI Taxonomy" id="77586"/>
    <lineage>
        <taxon>Eukaryota</taxon>
        <taxon>Viridiplantae</taxon>
        <taxon>Streptophyta</taxon>
        <taxon>Embryophyta</taxon>
        <taxon>Tracheophyta</taxon>
        <taxon>Spermatophyta</taxon>
        <taxon>Magnoliopsida</taxon>
        <taxon>Liliopsida</taxon>
        <taxon>Poales</taxon>
        <taxon>Poaceae</taxon>
        <taxon>BOP clade</taxon>
        <taxon>Oryzoideae</taxon>
        <taxon>Oryzeae</taxon>
        <taxon>Oryzinae</taxon>
        <taxon>Leersia</taxon>
    </lineage>
</organism>
<dbReference type="Proteomes" id="UP000032180">
    <property type="component" value="Chromosome 10"/>
</dbReference>
<feature type="region of interest" description="Disordered" evidence="1">
    <location>
        <begin position="23"/>
        <end position="83"/>
    </location>
</feature>
<reference evidence="3" key="2">
    <citation type="submission" date="2013-12" db="EMBL/GenBank/DDBJ databases">
        <authorList>
            <person name="Yu Y."/>
            <person name="Lee S."/>
            <person name="de Baynast K."/>
            <person name="Wissotski M."/>
            <person name="Liu L."/>
            <person name="Talag J."/>
            <person name="Goicoechea J."/>
            <person name="Angelova A."/>
            <person name="Jetty R."/>
            <person name="Kudrna D."/>
            <person name="Golser W."/>
            <person name="Rivera L."/>
            <person name="Zhang J."/>
            <person name="Wing R."/>
        </authorList>
    </citation>
    <scope>NUCLEOTIDE SEQUENCE</scope>
</reference>
<evidence type="ECO:0000313" key="3">
    <source>
        <dbReference type="Proteomes" id="UP000032180"/>
    </source>
</evidence>
<dbReference type="EnsemblPlants" id="LPERR10G13860.1">
    <property type="protein sequence ID" value="LPERR10G13860.1"/>
    <property type="gene ID" value="LPERR10G13860"/>
</dbReference>
<evidence type="ECO:0000256" key="1">
    <source>
        <dbReference type="SAM" id="MobiDB-lite"/>
    </source>
</evidence>
<proteinExistence type="predicted"/>
<sequence length="83" mass="8856">MRLRSIGRLRLIPSTLALMAVQRQTAASSRRRSASAASASAPAASASAARGQGSKCKHSPLPRRARSLQEQALPWPPLQIDLL</sequence>
<keyword evidence="3" id="KW-1185">Reference proteome</keyword>
<feature type="compositionally biased region" description="Basic residues" evidence="1">
    <location>
        <begin position="55"/>
        <end position="66"/>
    </location>
</feature>
<dbReference type="AlphaFoldDB" id="A0A0D9XM87"/>
<evidence type="ECO:0000313" key="2">
    <source>
        <dbReference type="EnsemblPlants" id="LPERR10G13860.1"/>
    </source>
</evidence>
<accession>A0A0D9XM87</accession>
<reference evidence="2 3" key="1">
    <citation type="submission" date="2012-08" db="EMBL/GenBank/DDBJ databases">
        <title>Oryza genome evolution.</title>
        <authorList>
            <person name="Wing R.A."/>
        </authorList>
    </citation>
    <scope>NUCLEOTIDE SEQUENCE</scope>
</reference>
<reference evidence="2" key="3">
    <citation type="submission" date="2015-04" db="UniProtKB">
        <authorList>
            <consortium name="EnsemblPlants"/>
        </authorList>
    </citation>
    <scope>IDENTIFICATION</scope>
</reference>
<feature type="compositionally biased region" description="Low complexity" evidence="1">
    <location>
        <begin position="34"/>
        <end position="50"/>
    </location>
</feature>
<dbReference type="Gramene" id="LPERR10G13860.1">
    <property type="protein sequence ID" value="LPERR10G13860.1"/>
    <property type="gene ID" value="LPERR10G13860"/>
</dbReference>
<name>A0A0D9XM87_9ORYZ</name>
<protein>
    <submittedName>
        <fullName evidence="2">Uncharacterized protein</fullName>
    </submittedName>
</protein>
<dbReference type="HOGENOM" id="CLU_2545905_0_0_1"/>